<name>A0A9J6NVQ4_9CLOT</name>
<keyword evidence="1 10" id="KW-1003">Cell membrane</keyword>
<keyword evidence="7 10" id="KW-0472">Membrane</keyword>
<dbReference type="Pfam" id="PF03033">
    <property type="entry name" value="Glyco_transf_28"/>
    <property type="match status" value="1"/>
</dbReference>
<feature type="binding site" evidence="10">
    <location>
        <position position="196"/>
    </location>
    <ligand>
        <name>UDP-N-acetyl-alpha-D-glucosamine</name>
        <dbReference type="ChEBI" id="CHEBI:57705"/>
    </ligand>
</feature>
<comment type="caution">
    <text evidence="10">Lacks conserved residue(s) required for the propagation of feature annotation.</text>
</comment>
<keyword evidence="15" id="KW-1185">Reference proteome</keyword>
<feature type="binding site" evidence="10">
    <location>
        <begin position="13"/>
        <end position="15"/>
    </location>
    <ligand>
        <name>UDP-N-acetyl-alpha-D-glucosamine</name>
        <dbReference type="ChEBI" id="CHEBI:57705"/>
    </ligand>
</feature>
<evidence type="ECO:0000313" key="15">
    <source>
        <dbReference type="Proteomes" id="UP001056429"/>
    </source>
</evidence>
<comment type="subcellular location">
    <subcellularLocation>
        <location evidence="10">Cell membrane</location>
        <topology evidence="10">Peripheral membrane protein</topology>
        <orientation evidence="10">Cytoplasmic side</orientation>
    </subcellularLocation>
</comment>
<keyword evidence="9 10" id="KW-0961">Cell wall biogenesis/degradation</keyword>
<feature type="domain" description="Glycosyltransferase family 28 N-terminal" evidence="12">
    <location>
        <begin position="6"/>
        <end position="143"/>
    </location>
</feature>
<dbReference type="Gene3D" id="3.40.50.2000">
    <property type="entry name" value="Glycogen Phosphorylase B"/>
    <property type="match status" value="2"/>
</dbReference>
<dbReference type="GO" id="GO:0008360">
    <property type="term" value="P:regulation of cell shape"/>
    <property type="evidence" value="ECO:0007669"/>
    <property type="project" value="UniProtKB-KW"/>
</dbReference>
<evidence type="ECO:0000256" key="1">
    <source>
        <dbReference type="ARBA" id="ARBA00022475"/>
    </source>
</evidence>
<evidence type="ECO:0000256" key="9">
    <source>
        <dbReference type="ARBA" id="ARBA00023316"/>
    </source>
</evidence>
<protein>
    <recommendedName>
        <fullName evidence="10">UDP-N-acetylglucosamine--N-acetylmuramyl-(pentapeptide) pyrophosphoryl-undecaprenol N-acetylglucosamine transferase</fullName>
        <ecNumber evidence="10">2.4.1.227</ecNumber>
    </recommendedName>
    <alternativeName>
        <fullName evidence="10">Undecaprenyl-PP-MurNAc-pentapeptide-UDPGlcNAc GlcNAc transferase</fullName>
    </alternativeName>
</protein>
<evidence type="ECO:0000256" key="11">
    <source>
        <dbReference type="SAM" id="Coils"/>
    </source>
</evidence>
<comment type="caution">
    <text evidence="14">The sequence shown here is derived from an EMBL/GenBank/DDBJ whole genome shotgun (WGS) entry which is preliminary data.</text>
</comment>
<dbReference type="EMBL" id="JAGSOJ010000001">
    <property type="protein sequence ID" value="MCM1988132.1"/>
    <property type="molecule type" value="Genomic_DNA"/>
</dbReference>
<dbReference type="Pfam" id="PF04101">
    <property type="entry name" value="Glyco_tran_28_C"/>
    <property type="match status" value="1"/>
</dbReference>
<keyword evidence="3 10" id="KW-0328">Glycosyltransferase</keyword>
<dbReference type="NCBIfam" id="NF009102">
    <property type="entry name" value="PRK12446.1"/>
    <property type="match status" value="1"/>
</dbReference>
<dbReference type="SUPFAM" id="SSF53756">
    <property type="entry name" value="UDP-Glycosyltransferase/glycogen phosphorylase"/>
    <property type="match status" value="1"/>
</dbReference>
<evidence type="ECO:0000256" key="3">
    <source>
        <dbReference type="ARBA" id="ARBA00022676"/>
    </source>
</evidence>
<keyword evidence="2 10" id="KW-0132">Cell division</keyword>
<evidence type="ECO:0000256" key="10">
    <source>
        <dbReference type="HAMAP-Rule" id="MF_00033"/>
    </source>
</evidence>
<dbReference type="GO" id="GO:0005886">
    <property type="term" value="C:plasma membrane"/>
    <property type="evidence" value="ECO:0007669"/>
    <property type="project" value="UniProtKB-SubCell"/>
</dbReference>
<dbReference type="InterPro" id="IPR007235">
    <property type="entry name" value="Glyco_trans_28_C"/>
</dbReference>
<keyword evidence="5 10" id="KW-0133">Cell shape</keyword>
<comment type="similarity">
    <text evidence="10">Belongs to the glycosyltransferase 28 family. MurG subfamily.</text>
</comment>
<comment type="catalytic activity">
    <reaction evidence="10">
        <text>di-trans,octa-cis-undecaprenyl diphospho-N-acetyl-alpha-D-muramoyl-L-alanyl-D-glutamyl-meso-2,6-diaminopimeloyl-D-alanyl-D-alanine + UDP-N-acetyl-alpha-D-glucosamine = di-trans,octa-cis-undecaprenyl diphospho-[N-acetyl-alpha-D-glucosaminyl-(1-&gt;4)]-N-acetyl-alpha-D-muramoyl-L-alanyl-D-glutamyl-meso-2,6-diaminopimeloyl-D-alanyl-D-alanine + UDP + H(+)</text>
        <dbReference type="Rhea" id="RHEA:31227"/>
        <dbReference type="ChEBI" id="CHEBI:15378"/>
        <dbReference type="ChEBI" id="CHEBI:57705"/>
        <dbReference type="ChEBI" id="CHEBI:58223"/>
        <dbReference type="ChEBI" id="CHEBI:61387"/>
        <dbReference type="ChEBI" id="CHEBI:61388"/>
        <dbReference type="EC" id="2.4.1.227"/>
    </reaction>
</comment>
<comment type="function">
    <text evidence="10">Cell wall formation. Catalyzes the transfer of a GlcNAc subunit on undecaprenyl-pyrophosphoryl-MurNAc-pentapeptide (lipid intermediate I) to form undecaprenyl-pyrophosphoryl-MurNAc-(pentapeptide)GlcNAc (lipid intermediate II).</text>
</comment>
<reference evidence="14" key="2">
    <citation type="submission" date="2021-04" db="EMBL/GenBank/DDBJ databases">
        <authorList>
            <person name="Dong X."/>
        </authorList>
    </citation>
    <scope>NUCLEOTIDE SEQUENCE</scope>
    <source>
        <strain evidence="14">ZWT</strain>
    </source>
</reference>
<feature type="binding site" evidence="10">
    <location>
        <position position="166"/>
    </location>
    <ligand>
        <name>UDP-N-acetyl-alpha-D-glucosamine</name>
        <dbReference type="ChEBI" id="CHEBI:57705"/>
    </ligand>
</feature>
<dbReference type="GO" id="GO:0051301">
    <property type="term" value="P:cell division"/>
    <property type="evidence" value="ECO:0007669"/>
    <property type="project" value="UniProtKB-KW"/>
</dbReference>
<evidence type="ECO:0000259" key="12">
    <source>
        <dbReference type="Pfam" id="PF03033"/>
    </source>
</evidence>
<keyword evidence="8 10" id="KW-0131">Cell cycle</keyword>
<keyword evidence="6 10" id="KW-0573">Peptidoglycan synthesis</keyword>
<dbReference type="EC" id="2.4.1.227" evidence="10"/>
<dbReference type="RefSeq" id="WP_250856904.1">
    <property type="nucleotide sequence ID" value="NZ_JAGSOJ010000001.1"/>
</dbReference>
<feature type="binding site" evidence="10">
    <location>
        <position position="291"/>
    </location>
    <ligand>
        <name>UDP-N-acetyl-alpha-D-glucosamine</name>
        <dbReference type="ChEBI" id="CHEBI:57705"/>
    </ligand>
</feature>
<dbReference type="Proteomes" id="UP001056429">
    <property type="component" value="Unassembled WGS sequence"/>
</dbReference>
<dbReference type="HAMAP" id="MF_00033">
    <property type="entry name" value="MurG"/>
    <property type="match status" value="1"/>
</dbReference>
<feature type="coiled-coil region" evidence="11">
    <location>
        <begin position="314"/>
        <end position="341"/>
    </location>
</feature>
<organism evidence="14 15">
    <name type="scientific">Oceanirhabdus seepicola</name>
    <dbReference type="NCBI Taxonomy" id="2828781"/>
    <lineage>
        <taxon>Bacteria</taxon>
        <taxon>Bacillati</taxon>
        <taxon>Bacillota</taxon>
        <taxon>Clostridia</taxon>
        <taxon>Eubacteriales</taxon>
        <taxon>Clostridiaceae</taxon>
        <taxon>Oceanirhabdus</taxon>
    </lineage>
</organism>
<dbReference type="PANTHER" id="PTHR21015:SF27">
    <property type="entry name" value="UDP-N-ACETYLGLUCOSAMINE--N-ACETYLMURAMYL-(PENTAPEPTIDE) PYROPHOSPHORYL-UNDECAPRENOL N-ACETYLGLUCOSAMINE TRANSFERASE"/>
    <property type="match status" value="1"/>
</dbReference>
<keyword evidence="11" id="KW-0175">Coiled coil</keyword>
<dbReference type="InterPro" id="IPR004276">
    <property type="entry name" value="GlycoTrans_28_N"/>
</dbReference>
<evidence type="ECO:0000256" key="7">
    <source>
        <dbReference type="ARBA" id="ARBA00023136"/>
    </source>
</evidence>
<evidence type="ECO:0000259" key="13">
    <source>
        <dbReference type="Pfam" id="PF04101"/>
    </source>
</evidence>
<evidence type="ECO:0000313" key="14">
    <source>
        <dbReference type="EMBL" id="MCM1988132.1"/>
    </source>
</evidence>
<dbReference type="GO" id="GO:0071555">
    <property type="term" value="P:cell wall organization"/>
    <property type="evidence" value="ECO:0007669"/>
    <property type="project" value="UniProtKB-KW"/>
</dbReference>
<dbReference type="InterPro" id="IPR006009">
    <property type="entry name" value="GlcNAc_MurG"/>
</dbReference>
<dbReference type="PANTHER" id="PTHR21015">
    <property type="entry name" value="UDP-N-ACETYLGLUCOSAMINE--N-ACETYLMURAMYL-(PENTAPEPTIDE) PYROPHOSPHORYL-UNDECAPRENOL N-ACETYLGLUCOSAMINE TRANSFERASE 1"/>
    <property type="match status" value="1"/>
</dbReference>
<dbReference type="NCBIfam" id="TIGR01133">
    <property type="entry name" value="murG"/>
    <property type="match status" value="1"/>
</dbReference>
<evidence type="ECO:0000256" key="8">
    <source>
        <dbReference type="ARBA" id="ARBA00023306"/>
    </source>
</evidence>
<dbReference type="GO" id="GO:0050511">
    <property type="term" value="F:undecaprenyldiphospho-muramoylpentapeptide beta-N-acetylglucosaminyltransferase activity"/>
    <property type="evidence" value="ECO:0007669"/>
    <property type="project" value="UniProtKB-UniRule"/>
</dbReference>
<dbReference type="GO" id="GO:0005975">
    <property type="term" value="P:carbohydrate metabolic process"/>
    <property type="evidence" value="ECO:0007669"/>
    <property type="project" value="InterPro"/>
</dbReference>
<feature type="domain" description="Glycosyl transferase family 28 C-terminal" evidence="13">
    <location>
        <begin position="189"/>
        <end position="340"/>
    </location>
</feature>
<evidence type="ECO:0000256" key="4">
    <source>
        <dbReference type="ARBA" id="ARBA00022679"/>
    </source>
</evidence>
<gene>
    <name evidence="10" type="primary">murG</name>
    <name evidence="14" type="ORF">KDK92_00150</name>
</gene>
<dbReference type="GO" id="GO:0009252">
    <property type="term" value="P:peptidoglycan biosynthetic process"/>
    <property type="evidence" value="ECO:0007669"/>
    <property type="project" value="UniProtKB-UniRule"/>
</dbReference>
<sequence>MKKNKIILTGGGSAGHVTPNIAMVPQLKKIGFEISYIGSKNGIEKGLIEKEGIKYYGISSGKLRRYFDLKNFSDPFRVIKGIGDALKILKKEKPQVVFSKGGFVVVPVVIAAKILGIPVVAHESDITPGLANKIATPFCNKICVTFPEAKKWFKDDKVIVTGTPIREEIFLGDAKVGKQICKFKDDKPVILIMGGSLGAKNVNDKIRELLPRISGKYNVVHLCGKGNIDNNFQKYKGYIQFEYVSDELKDIFKLADIIISRAGANSIFEFLSLNKPNILIPLSKSQSRGDQILNAQSFEKNGFSIVLDDDNLSSENIFEALEKLERDRDKYIDNMIKSKLKNGLDNVIKVILENSK</sequence>
<dbReference type="AlphaFoldDB" id="A0A9J6NVQ4"/>
<comment type="pathway">
    <text evidence="10">Cell wall biogenesis; peptidoglycan biosynthesis.</text>
</comment>
<accession>A0A9J6NVQ4</accession>
<keyword evidence="4 10" id="KW-0808">Transferase</keyword>
<reference evidence="14" key="1">
    <citation type="journal article" date="2021" name="mSystems">
        <title>Bacteria and Archaea Synergistically Convert Glycine Betaine to Biogenic Methane in the Formosa Cold Seep of the South China Sea.</title>
        <authorList>
            <person name="Li L."/>
            <person name="Zhang W."/>
            <person name="Zhang S."/>
            <person name="Song L."/>
            <person name="Sun Q."/>
            <person name="Zhang H."/>
            <person name="Xiang H."/>
            <person name="Dong X."/>
        </authorList>
    </citation>
    <scope>NUCLEOTIDE SEQUENCE</scope>
    <source>
        <strain evidence="14">ZWT</strain>
    </source>
</reference>
<evidence type="ECO:0000256" key="2">
    <source>
        <dbReference type="ARBA" id="ARBA00022618"/>
    </source>
</evidence>
<evidence type="ECO:0000256" key="6">
    <source>
        <dbReference type="ARBA" id="ARBA00022984"/>
    </source>
</evidence>
<evidence type="ECO:0000256" key="5">
    <source>
        <dbReference type="ARBA" id="ARBA00022960"/>
    </source>
</evidence>
<proteinExistence type="inferred from homology"/>
<dbReference type="CDD" id="cd03785">
    <property type="entry name" value="GT28_MurG"/>
    <property type="match status" value="1"/>
</dbReference>